<dbReference type="AlphaFoldDB" id="W4QWF3"/>
<dbReference type="Proteomes" id="UP000018896">
    <property type="component" value="Unassembled WGS sequence"/>
</dbReference>
<dbReference type="eggNOG" id="ENOG5030BX2">
    <property type="taxonomic scope" value="Bacteria"/>
</dbReference>
<dbReference type="OrthoDB" id="2455934at2"/>
<dbReference type="RefSeq" id="WP_035665635.1">
    <property type="nucleotide sequence ID" value="NZ_BAUV01000026.1"/>
</dbReference>
<feature type="chain" id="PRO_5004848962" description="DUF4830 domain-containing protein" evidence="1">
    <location>
        <begin position="25"/>
        <end position="120"/>
    </location>
</feature>
<evidence type="ECO:0000313" key="2">
    <source>
        <dbReference type="EMBL" id="GAE35973.1"/>
    </source>
</evidence>
<name>W4QWF3_HALA3</name>
<dbReference type="EMBL" id="BAUV01000026">
    <property type="protein sequence ID" value="GAE35973.1"/>
    <property type="molecule type" value="Genomic_DNA"/>
</dbReference>
<keyword evidence="1" id="KW-0732">Signal</keyword>
<comment type="caution">
    <text evidence="2">The sequence shown here is derived from an EMBL/GenBank/DDBJ whole genome shotgun (WGS) entry which is preliminary data.</text>
</comment>
<feature type="signal peptide" evidence="1">
    <location>
        <begin position="1"/>
        <end position="24"/>
    </location>
</feature>
<evidence type="ECO:0008006" key="4">
    <source>
        <dbReference type="Google" id="ProtNLM"/>
    </source>
</evidence>
<reference evidence="2 3" key="1">
    <citation type="journal article" date="2014" name="Genome Announc.">
        <title>Draft Genome Sequences of Three Alkaliphilic Bacillus Strains, Bacillus wakoensis JCM 9140T, Bacillus akibai JCM 9157T, and Bacillus hemicellulosilyticus JCM 9152T.</title>
        <authorList>
            <person name="Yuki M."/>
            <person name="Oshima K."/>
            <person name="Suda W."/>
            <person name="Oshida Y."/>
            <person name="Kitamura K."/>
            <person name="Iida T."/>
            <person name="Hattori M."/>
            <person name="Ohkuma M."/>
        </authorList>
    </citation>
    <scope>NUCLEOTIDE SEQUENCE [LARGE SCALE GENOMIC DNA]</scope>
    <source>
        <strain evidence="2 3">JCM 9157</strain>
    </source>
</reference>
<keyword evidence="3" id="KW-1185">Reference proteome</keyword>
<gene>
    <name evidence="2" type="ORF">JCM9157_3117</name>
</gene>
<protein>
    <recommendedName>
        <fullName evidence="4">DUF4830 domain-containing protein</fullName>
    </recommendedName>
</protein>
<accession>W4QWF3</accession>
<evidence type="ECO:0000256" key="1">
    <source>
        <dbReference type="SAM" id="SignalP"/>
    </source>
</evidence>
<sequence length="120" mass="13548">MRKLVSFLVIAVLFAFLLVGCSDNQNIDNQSKNYSSNNAKKAAWNFIIDQGWDDTAKGNWRDATLLKVIVDDNYKLLDKTYKGKETLSVSFEDKENVVVGTPLILIDTKTNKVIGYRPSE</sequence>
<organism evidence="2 3">
    <name type="scientific">Halalkalibacter akibai (strain ATCC 43226 / DSM 21942 / CIP 109018 / JCM 9157 / 1139)</name>
    <name type="common">Bacillus akibai</name>
    <dbReference type="NCBI Taxonomy" id="1236973"/>
    <lineage>
        <taxon>Bacteria</taxon>
        <taxon>Bacillati</taxon>
        <taxon>Bacillota</taxon>
        <taxon>Bacilli</taxon>
        <taxon>Bacillales</taxon>
        <taxon>Bacillaceae</taxon>
        <taxon>Halalkalibacter</taxon>
    </lineage>
</organism>
<dbReference type="PROSITE" id="PS51257">
    <property type="entry name" value="PROKAR_LIPOPROTEIN"/>
    <property type="match status" value="1"/>
</dbReference>
<proteinExistence type="predicted"/>
<evidence type="ECO:0000313" key="3">
    <source>
        <dbReference type="Proteomes" id="UP000018896"/>
    </source>
</evidence>